<dbReference type="GO" id="GO:0140358">
    <property type="term" value="F:P-type transmembrane transporter activity"/>
    <property type="evidence" value="ECO:0007669"/>
    <property type="project" value="InterPro"/>
</dbReference>
<feature type="transmembrane region" description="Helical" evidence="10">
    <location>
        <begin position="1363"/>
        <end position="1382"/>
    </location>
</feature>
<dbReference type="Gene3D" id="3.40.1110.10">
    <property type="entry name" value="Calcium-transporting ATPase, cytoplasmic domain N"/>
    <property type="match status" value="1"/>
</dbReference>
<evidence type="ECO:0000256" key="10">
    <source>
        <dbReference type="SAM" id="Phobius"/>
    </source>
</evidence>
<dbReference type="GO" id="GO:0005524">
    <property type="term" value="F:ATP binding"/>
    <property type="evidence" value="ECO:0007669"/>
    <property type="project" value="UniProtKB-KW"/>
</dbReference>
<dbReference type="GO" id="GO:0016020">
    <property type="term" value="C:membrane"/>
    <property type="evidence" value="ECO:0007669"/>
    <property type="project" value="UniProtKB-SubCell"/>
</dbReference>
<dbReference type="Proteomes" id="UP001311799">
    <property type="component" value="Unassembled WGS sequence"/>
</dbReference>
<dbReference type="SUPFAM" id="SSF81653">
    <property type="entry name" value="Calcium ATPase, transduction domain A"/>
    <property type="match status" value="1"/>
</dbReference>
<gene>
    <name evidence="12" type="ORF">RS030_111817</name>
</gene>
<evidence type="ECO:0000256" key="5">
    <source>
        <dbReference type="ARBA" id="ARBA00022840"/>
    </source>
</evidence>
<keyword evidence="13" id="KW-1185">Reference proteome</keyword>
<evidence type="ECO:0000259" key="11">
    <source>
        <dbReference type="Pfam" id="PF00122"/>
    </source>
</evidence>
<evidence type="ECO:0000256" key="1">
    <source>
        <dbReference type="ARBA" id="ARBA00004141"/>
    </source>
</evidence>
<dbReference type="SUPFAM" id="SSF81660">
    <property type="entry name" value="Metal cation-transporting ATPase, ATP-binding domain N"/>
    <property type="match status" value="1"/>
</dbReference>
<dbReference type="GO" id="GO:0046872">
    <property type="term" value="F:metal ion binding"/>
    <property type="evidence" value="ECO:0007669"/>
    <property type="project" value="UniProtKB-KW"/>
</dbReference>
<dbReference type="SUPFAM" id="SSF56784">
    <property type="entry name" value="HAD-like"/>
    <property type="match status" value="1"/>
</dbReference>
<evidence type="ECO:0000256" key="7">
    <source>
        <dbReference type="ARBA" id="ARBA00022967"/>
    </source>
</evidence>
<organism evidence="12 13">
    <name type="scientific">Cryptosporidium xiaoi</name>
    <dbReference type="NCBI Taxonomy" id="659607"/>
    <lineage>
        <taxon>Eukaryota</taxon>
        <taxon>Sar</taxon>
        <taxon>Alveolata</taxon>
        <taxon>Apicomplexa</taxon>
        <taxon>Conoidasida</taxon>
        <taxon>Coccidia</taxon>
        <taxon>Eucoccidiorida</taxon>
        <taxon>Eimeriorina</taxon>
        <taxon>Cryptosporidiidae</taxon>
        <taxon>Cryptosporidium</taxon>
    </lineage>
</organism>
<name>A0AAV9Y1Y5_9CRYT</name>
<dbReference type="SFLD" id="SFLDG00002">
    <property type="entry name" value="C1.7:_P-type_atpase_like"/>
    <property type="match status" value="1"/>
</dbReference>
<dbReference type="PANTHER" id="PTHR45630">
    <property type="entry name" value="CATION-TRANSPORTING ATPASE-RELATED"/>
    <property type="match status" value="1"/>
</dbReference>
<evidence type="ECO:0000256" key="4">
    <source>
        <dbReference type="ARBA" id="ARBA00022741"/>
    </source>
</evidence>
<dbReference type="Pfam" id="PF00122">
    <property type="entry name" value="E1-E2_ATPase"/>
    <property type="match status" value="1"/>
</dbReference>
<feature type="transmembrane region" description="Helical" evidence="10">
    <location>
        <begin position="103"/>
        <end position="120"/>
    </location>
</feature>
<feature type="transmembrane region" description="Helical" evidence="10">
    <location>
        <begin position="64"/>
        <end position="91"/>
    </location>
</feature>
<feature type="transmembrane region" description="Helical" evidence="10">
    <location>
        <begin position="1394"/>
        <end position="1412"/>
    </location>
</feature>
<dbReference type="InterPro" id="IPR006544">
    <property type="entry name" value="P-type_TPase_V"/>
</dbReference>
<feature type="transmembrane region" description="Helical" evidence="10">
    <location>
        <begin position="1462"/>
        <end position="1480"/>
    </location>
</feature>
<keyword evidence="5" id="KW-0067">ATP-binding</keyword>
<feature type="transmembrane region" description="Helical" evidence="10">
    <location>
        <begin position="1305"/>
        <end position="1326"/>
    </location>
</feature>
<keyword evidence="6" id="KW-0460">Magnesium</keyword>
<evidence type="ECO:0000313" key="13">
    <source>
        <dbReference type="Proteomes" id="UP001311799"/>
    </source>
</evidence>
<dbReference type="SFLD" id="SFLDS00003">
    <property type="entry name" value="Haloacid_Dehalogenase"/>
    <property type="match status" value="1"/>
</dbReference>
<evidence type="ECO:0000256" key="6">
    <source>
        <dbReference type="ARBA" id="ARBA00022842"/>
    </source>
</evidence>
<feature type="transmembrane region" description="Helical" evidence="10">
    <location>
        <begin position="292"/>
        <end position="316"/>
    </location>
</feature>
<comment type="caution">
    <text evidence="12">The sequence shown here is derived from an EMBL/GenBank/DDBJ whole genome shotgun (WGS) entry which is preliminary data.</text>
</comment>
<dbReference type="PROSITE" id="PS00154">
    <property type="entry name" value="ATPASE_E1_E2"/>
    <property type="match status" value="1"/>
</dbReference>
<keyword evidence="8 10" id="KW-1133">Transmembrane helix</keyword>
<dbReference type="EMBL" id="JAWDEY010000002">
    <property type="protein sequence ID" value="KAK6590993.1"/>
    <property type="molecule type" value="Genomic_DNA"/>
</dbReference>
<dbReference type="Gene3D" id="2.70.150.10">
    <property type="entry name" value="Calcium-transporting ATPase, cytoplasmic transduction domain A"/>
    <property type="match status" value="1"/>
</dbReference>
<dbReference type="InterPro" id="IPR059000">
    <property type="entry name" value="ATPase_P-type_domA"/>
</dbReference>
<protein>
    <recommendedName>
        <fullName evidence="11">P-type ATPase A domain-containing protein</fullName>
    </recommendedName>
</protein>
<dbReference type="InterPro" id="IPR008250">
    <property type="entry name" value="ATPase_P-typ_transduc_dom_A_sf"/>
</dbReference>
<feature type="transmembrane region" description="Helical" evidence="10">
    <location>
        <begin position="1203"/>
        <end position="1223"/>
    </location>
</feature>
<evidence type="ECO:0000256" key="3">
    <source>
        <dbReference type="ARBA" id="ARBA00022723"/>
    </source>
</evidence>
<dbReference type="InterPro" id="IPR018303">
    <property type="entry name" value="ATPase_P-typ_P_site"/>
</dbReference>
<comment type="subcellular location">
    <subcellularLocation>
        <location evidence="1">Membrane</location>
        <topology evidence="1">Multi-pass membrane protein</topology>
    </subcellularLocation>
</comment>
<feature type="domain" description="P-type ATPase A" evidence="11">
    <location>
        <begin position="360"/>
        <end position="455"/>
    </location>
</feature>
<keyword evidence="9 10" id="KW-0472">Membrane</keyword>
<evidence type="ECO:0000256" key="2">
    <source>
        <dbReference type="ARBA" id="ARBA00022692"/>
    </source>
</evidence>
<feature type="transmembrane region" description="Helical" evidence="10">
    <location>
        <begin position="505"/>
        <end position="525"/>
    </location>
</feature>
<reference evidence="12 13" key="1">
    <citation type="submission" date="2023-10" db="EMBL/GenBank/DDBJ databases">
        <title>Comparative genomics analysis reveals potential genetic determinants of host preference in Cryptosporidium xiaoi.</title>
        <authorList>
            <person name="Xiao L."/>
            <person name="Li J."/>
        </authorList>
    </citation>
    <scope>NUCLEOTIDE SEQUENCE [LARGE SCALE GENOMIC DNA]</scope>
    <source>
        <strain evidence="12 13">52996</strain>
    </source>
</reference>
<evidence type="ECO:0000256" key="9">
    <source>
        <dbReference type="ARBA" id="ARBA00023136"/>
    </source>
</evidence>
<accession>A0AAV9Y1Y5</accession>
<dbReference type="Gene3D" id="3.40.50.1000">
    <property type="entry name" value="HAD superfamily/HAD-like"/>
    <property type="match status" value="1"/>
</dbReference>
<keyword evidence="4" id="KW-0547">Nucleotide-binding</keyword>
<dbReference type="SFLD" id="SFLDF00027">
    <property type="entry name" value="p-type_atpase"/>
    <property type="match status" value="1"/>
</dbReference>
<keyword evidence="7" id="KW-1278">Translocase</keyword>
<evidence type="ECO:0000313" key="12">
    <source>
        <dbReference type="EMBL" id="KAK6590993.1"/>
    </source>
</evidence>
<sequence>MLEAIEQLQKYHLLCVLLVLIGHVLLLFLRRYKKNNEMIDDFGTYVIKGHKKSIYGEILKTFDIIVFIIFPYTFHLLYVSIMFLGSYIPIIDKELNWEVCVRIYARSLVTVIFCILFHHYSLKIYGSYNLAFLFPASLSDCKYVSLQKKINISKQNGGLVFMTKRLLFESSDSISSLYEVNICSKHIDFFGSKLSRYFEYNHEKYWWIDNKFIWSREYLMTKLSYKFDISAKLDEKNSLDIGALNVKDRKSIIEVVGLNTVELPQTSILNLVISELRYAINIIRIITLLDSVFYSFIIWPLCWSIPTFYSIFWSVLKKRNYIETEKILQCHDDDLYKLLDEKCTQLPLNINEINSKSSFIYSKELFPGSIIFIDKSMRIPADLILLSGSIIVDDSCLTGEAIPQNKTANTCSFNFREFIEINRNFNDQRAIFAGSHVIEVSSSTPAFGIVVKTGSVTLNNIFNTNSLSIHPFINLDSPSENQMCLSHHIFKGLSKTNNWNIKIKSLWIICLLFGTFITFFDSYVLSFEITSIFFILSTIIYILPFWATTSMSFSLNSFIKRLLKDNIISTNSCKLDQLKIVDTICFDKTGTLTIPEFNIYKIHIYPGIINSDAIPCDNNNNLGNSNLFQKANNTRFGSLNDKKSVLNMAMATCNNLIFQNFENKSSAFEPSGSKLELSLFNSSGYFGCKIFTQNSERICVIPNNNKNEFLFELENLHNFSNKVPSPKSIECILAICDGIEIVKRYPFDENLRLQSVYVKKYFIDSKIDNTDNSLVKQISIILIKGAVENISKLTDNFRINENTILGNNNEEKYATNYANEKSDLEKNYLELGAKKDQQSDFGFKIWSSEILVNQISGSYALGFCYTILNDDITISSEVKLQKDEEFFNNIDQKTLIYSYQFIQLGIVELFSPIRKESKETIQTLIKGNFNCKMITGDHINSAVLVSKEIGIIKDHFVLCSVDDNYNLVWDFVSKGQKEIIDKNAVLSSAFPYSILNLIPKSILYSNTSIAINICAFKILIEFLNINNNSNIYTNCRNNSDTVKSAILCENYKVFVKLLENIKVFSRFTPEYKGKVVCLLESIGKTVFFVGDGQNDVVALQKANIGLLLSNCNDSSDNHDYNCIHSETKSCNLLNENNHNVALSPFIAKITNEIGLYSIIKLIIESRGVVFTQVSKYNHVIYLGIFFISCKSILLWKSHAIIPAMSWLFIDIFCTFIPLLLFSFSIPNENKKTYGQNSYKNKFMGILSDKKNIYSNSENLHYSPLNRCENVYGSFDKKTKSSCGKHSFLPLYDRIYTIPVNYGNHLIYTSTLISLIISIFGYIVMLFRLTNYVLPKNGMSSSYEQNILIPTYLWYVKQDNFESASSWCYITFQLVNQFWSIWIRSSSIINMKMNIYLFIWNITVNLFILFLIWTKPCILSCIFRINCDNETSLKRFTNLFDISSPFYGKYGHNLFPLEWKVELTFWCFLFFALNVLSIVIIKRINTSSS</sequence>
<dbReference type="InterPro" id="IPR023214">
    <property type="entry name" value="HAD_sf"/>
</dbReference>
<feature type="transmembrane region" description="Helical" evidence="10">
    <location>
        <begin position="12"/>
        <end position="29"/>
    </location>
</feature>
<feature type="transmembrane region" description="Helical" evidence="10">
    <location>
        <begin position="531"/>
        <end position="555"/>
    </location>
</feature>
<dbReference type="GO" id="GO:0019829">
    <property type="term" value="F:ATPase-coupled monoatomic cation transmembrane transporter activity"/>
    <property type="evidence" value="ECO:0007669"/>
    <property type="project" value="TreeGrafter"/>
</dbReference>
<dbReference type="InterPro" id="IPR044492">
    <property type="entry name" value="P_typ_ATPase_HD_dom"/>
</dbReference>
<dbReference type="InterPro" id="IPR023299">
    <property type="entry name" value="ATPase_P-typ_cyto_dom_N"/>
</dbReference>
<dbReference type="PRINTS" id="PR00119">
    <property type="entry name" value="CATATPASE"/>
</dbReference>
<keyword evidence="3" id="KW-0479">Metal-binding</keyword>
<dbReference type="InterPro" id="IPR036412">
    <property type="entry name" value="HAD-like_sf"/>
</dbReference>
<keyword evidence="2 10" id="KW-0812">Transmembrane</keyword>
<proteinExistence type="predicted"/>
<evidence type="ECO:0000256" key="8">
    <source>
        <dbReference type="ARBA" id="ARBA00022989"/>
    </source>
</evidence>